<evidence type="ECO:0000313" key="2">
    <source>
        <dbReference type="EMBL" id="HCC42438.1"/>
    </source>
</evidence>
<dbReference type="Pfam" id="PF00534">
    <property type="entry name" value="Glycos_transf_1"/>
    <property type="match status" value="1"/>
</dbReference>
<evidence type="ECO:0000313" key="3">
    <source>
        <dbReference type="Proteomes" id="UP000263336"/>
    </source>
</evidence>
<dbReference type="AlphaFoldDB" id="A0A3D0ZRW1"/>
<organism evidence="2 3">
    <name type="scientific">candidate division WWE3 bacterium</name>
    <dbReference type="NCBI Taxonomy" id="2053526"/>
    <lineage>
        <taxon>Bacteria</taxon>
        <taxon>Katanobacteria</taxon>
    </lineage>
</organism>
<comment type="caution">
    <text evidence="2">The sequence shown here is derived from an EMBL/GenBank/DDBJ whole genome shotgun (WGS) entry which is preliminary data.</text>
</comment>
<protein>
    <recommendedName>
        <fullName evidence="1">Glycosyl transferase family 1 domain-containing protein</fullName>
    </recommendedName>
</protein>
<feature type="domain" description="Glycosyl transferase family 1" evidence="1">
    <location>
        <begin position="208"/>
        <end position="381"/>
    </location>
</feature>
<dbReference type="EMBL" id="DOZN01000020">
    <property type="protein sequence ID" value="HCC42438.1"/>
    <property type="molecule type" value="Genomic_DNA"/>
</dbReference>
<dbReference type="PANTHER" id="PTHR45947">
    <property type="entry name" value="SULFOQUINOVOSYL TRANSFERASE SQD2"/>
    <property type="match status" value="1"/>
</dbReference>
<dbReference type="InterPro" id="IPR001296">
    <property type="entry name" value="Glyco_trans_1"/>
</dbReference>
<evidence type="ECO:0000259" key="1">
    <source>
        <dbReference type="Pfam" id="PF00534"/>
    </source>
</evidence>
<proteinExistence type="predicted"/>
<dbReference type="Proteomes" id="UP000263336">
    <property type="component" value="Unassembled WGS sequence"/>
</dbReference>
<name>A0A3D0ZRW1_UNCKA</name>
<gene>
    <name evidence="2" type="ORF">DEP93_03115</name>
</gene>
<dbReference type="GO" id="GO:0016757">
    <property type="term" value="F:glycosyltransferase activity"/>
    <property type="evidence" value="ECO:0007669"/>
    <property type="project" value="InterPro"/>
</dbReference>
<sequence>MVQPDSTKKKVIIFVPEFPVLTETFIERELAKLAERGNLDLSILSLQKGSGEVSSVLKPLVRYKRLSVSDIILSLRFLFTAKRNVSTVLGILNSCGMSASRRYYTLFKGMGYALIFSSFKPDLILAHFMSESSTIAAVAATVLGVPYAISAHAKDVTVNPHCMKEKSENAAFVLICNKHAYENCIGAVDTAHSHKILLKYHGLDLAKFKSADRKSDVPLILNVGRLEEKKGQKYLLEAAKILHDDGVRFKMLIVGPGRLFGELSGLIGTLELSGQVEILGGGAGLPFSETSKYYPESDVFVFPGINTDEGDADGIANVLLEAAASRLPIVATDSGSTAEFLENGISGVIVPQKDPAALAEALKKVLNDKEFAGKLAEAAYKKAASDFDIEMNVAQMEALILKEAL</sequence>
<dbReference type="SUPFAM" id="SSF53756">
    <property type="entry name" value="UDP-Glycosyltransferase/glycogen phosphorylase"/>
    <property type="match status" value="1"/>
</dbReference>
<accession>A0A3D0ZRW1</accession>
<dbReference type="PANTHER" id="PTHR45947:SF14">
    <property type="entry name" value="SLL1723 PROTEIN"/>
    <property type="match status" value="1"/>
</dbReference>
<dbReference type="InterPro" id="IPR050194">
    <property type="entry name" value="Glycosyltransferase_grp1"/>
</dbReference>
<reference evidence="2 3" key="1">
    <citation type="journal article" date="2018" name="Nat. Biotechnol.">
        <title>A standardized bacterial taxonomy based on genome phylogeny substantially revises the tree of life.</title>
        <authorList>
            <person name="Parks D.H."/>
            <person name="Chuvochina M."/>
            <person name="Waite D.W."/>
            <person name="Rinke C."/>
            <person name="Skarshewski A."/>
            <person name="Chaumeil P.A."/>
            <person name="Hugenholtz P."/>
        </authorList>
    </citation>
    <scope>NUCLEOTIDE SEQUENCE [LARGE SCALE GENOMIC DNA]</scope>
    <source>
        <strain evidence="2">UBA11701</strain>
    </source>
</reference>
<dbReference type="Gene3D" id="3.40.50.2000">
    <property type="entry name" value="Glycogen Phosphorylase B"/>
    <property type="match status" value="2"/>
</dbReference>